<dbReference type="AlphaFoldDB" id="A0A7G2C5E7"/>
<sequence length="228" mass="25704">MREVNDHQISHAQMASHIRRYSPMKVRSRTQNKKKSNKLPIDVSTIHNPYHDAPASPNTRCADLPLYDEPHISPWLKGNDYIRSYYRCGYTTKQCLKSIFAVHNETGNIWTHVIGVLVVLALGFHVLVQLQLPRSSDYGVFLLFELASLIMLGGSSVYHTLAAHHCEQVHNAALAIDYFGITAMIIGSFYPPVFYMFSCEKGIRLFYLTTVTLLGTLGIAGPFFSVLQ</sequence>
<keyword evidence="4 8" id="KW-1133">Transmembrane helix</keyword>
<evidence type="ECO:0000256" key="6">
    <source>
        <dbReference type="PIRSR" id="PIRSR604254-1"/>
    </source>
</evidence>
<feature type="transmembrane region" description="Helical" evidence="8">
    <location>
        <begin position="140"/>
        <end position="158"/>
    </location>
</feature>
<reference evidence="9 10" key="1">
    <citation type="submission" date="2020-08" db="EMBL/GenBank/DDBJ databases">
        <authorList>
            <person name="Newling K."/>
            <person name="Davey J."/>
            <person name="Forrester S."/>
        </authorList>
    </citation>
    <scope>NUCLEOTIDE SEQUENCE [LARGE SCALE GENOMIC DNA]</scope>
    <source>
        <strain evidence="10">Crithidia deanei Carvalho (ATCC PRA-265)</strain>
    </source>
</reference>
<dbReference type="VEuPathDB" id="TriTrypDB:ADEAN_000058800"/>
<evidence type="ECO:0000256" key="3">
    <source>
        <dbReference type="ARBA" id="ARBA00022692"/>
    </source>
</evidence>
<dbReference type="InterPro" id="IPR004254">
    <property type="entry name" value="AdipoR/HlyIII-related"/>
</dbReference>
<feature type="binding site" evidence="6">
    <location>
        <position position="159"/>
    </location>
    <ligand>
        <name>Zn(2+)</name>
        <dbReference type="ChEBI" id="CHEBI:29105"/>
    </ligand>
</feature>
<feature type="region of interest" description="Disordered" evidence="7">
    <location>
        <begin position="20"/>
        <end position="40"/>
    </location>
</feature>
<dbReference type="EMBL" id="LR877145">
    <property type="protein sequence ID" value="CAD2213152.1"/>
    <property type="molecule type" value="Genomic_DNA"/>
</dbReference>
<keyword evidence="3 8" id="KW-0812">Transmembrane</keyword>
<evidence type="ECO:0000256" key="4">
    <source>
        <dbReference type="ARBA" id="ARBA00022989"/>
    </source>
</evidence>
<feature type="compositionally biased region" description="Basic residues" evidence="7">
    <location>
        <begin position="20"/>
        <end position="37"/>
    </location>
</feature>
<comment type="similarity">
    <text evidence="2">Belongs to the ADIPOR family.</text>
</comment>
<name>A0A7G2C5E7_9TRYP</name>
<organism evidence="9 10">
    <name type="scientific">Angomonas deanei</name>
    <dbReference type="NCBI Taxonomy" id="59799"/>
    <lineage>
        <taxon>Eukaryota</taxon>
        <taxon>Discoba</taxon>
        <taxon>Euglenozoa</taxon>
        <taxon>Kinetoplastea</taxon>
        <taxon>Metakinetoplastina</taxon>
        <taxon>Trypanosomatida</taxon>
        <taxon>Trypanosomatidae</taxon>
        <taxon>Strigomonadinae</taxon>
        <taxon>Angomonas</taxon>
    </lineage>
</organism>
<feature type="transmembrane region" description="Helical" evidence="8">
    <location>
        <begin position="109"/>
        <end position="128"/>
    </location>
</feature>
<gene>
    <name evidence="9" type="ORF">ADEAN_000058800</name>
</gene>
<evidence type="ECO:0000256" key="2">
    <source>
        <dbReference type="ARBA" id="ARBA00007018"/>
    </source>
</evidence>
<comment type="subcellular location">
    <subcellularLocation>
        <location evidence="1">Membrane</location>
        <topology evidence="1">Multi-pass membrane protein</topology>
    </subcellularLocation>
</comment>
<dbReference type="Pfam" id="PF03006">
    <property type="entry name" value="HlyIII"/>
    <property type="match status" value="1"/>
</dbReference>
<keyword evidence="6" id="KW-0479">Metal-binding</keyword>
<keyword evidence="5 8" id="KW-0472">Membrane</keyword>
<dbReference type="PANTHER" id="PTHR20855">
    <property type="entry name" value="ADIPOR/PROGESTIN RECEPTOR-RELATED"/>
    <property type="match status" value="1"/>
</dbReference>
<protein>
    <submittedName>
        <fullName evidence="9">Haemolysin-III related, putative</fullName>
    </submittedName>
</protein>
<accession>A0A7G2C5E7</accession>
<proteinExistence type="inferred from homology"/>
<dbReference type="GO" id="GO:0038023">
    <property type="term" value="F:signaling receptor activity"/>
    <property type="evidence" value="ECO:0007669"/>
    <property type="project" value="TreeGrafter"/>
</dbReference>
<feature type="transmembrane region" description="Helical" evidence="8">
    <location>
        <begin position="178"/>
        <end position="198"/>
    </location>
</feature>
<dbReference type="PANTHER" id="PTHR20855:SF52">
    <property type="entry name" value="ADIPONECTIN RECEPTOR PROTEIN"/>
    <property type="match status" value="1"/>
</dbReference>
<evidence type="ECO:0000313" key="9">
    <source>
        <dbReference type="EMBL" id="CAD2213152.1"/>
    </source>
</evidence>
<dbReference type="GO" id="GO:0016020">
    <property type="term" value="C:membrane"/>
    <property type="evidence" value="ECO:0007669"/>
    <property type="project" value="UniProtKB-SubCell"/>
</dbReference>
<evidence type="ECO:0000256" key="5">
    <source>
        <dbReference type="ARBA" id="ARBA00023136"/>
    </source>
</evidence>
<evidence type="ECO:0000256" key="8">
    <source>
        <dbReference type="SAM" id="Phobius"/>
    </source>
</evidence>
<feature type="transmembrane region" description="Helical" evidence="8">
    <location>
        <begin position="205"/>
        <end position="227"/>
    </location>
</feature>
<evidence type="ECO:0000313" key="10">
    <source>
        <dbReference type="Proteomes" id="UP000515908"/>
    </source>
</evidence>
<keyword evidence="10" id="KW-1185">Reference proteome</keyword>
<dbReference type="GO" id="GO:0046872">
    <property type="term" value="F:metal ion binding"/>
    <property type="evidence" value="ECO:0007669"/>
    <property type="project" value="UniProtKB-KW"/>
</dbReference>
<evidence type="ECO:0000256" key="1">
    <source>
        <dbReference type="ARBA" id="ARBA00004141"/>
    </source>
</evidence>
<evidence type="ECO:0000256" key="7">
    <source>
        <dbReference type="SAM" id="MobiDB-lite"/>
    </source>
</evidence>
<dbReference type="Proteomes" id="UP000515908">
    <property type="component" value="Chromosome 01"/>
</dbReference>
<keyword evidence="6" id="KW-0862">Zinc</keyword>